<accession>A0A0D6EIC9</accession>
<dbReference type="OrthoDB" id="1378at2759"/>
<keyword evidence="2" id="KW-0736">Signalosome</keyword>
<evidence type="ECO:0000259" key="5">
    <source>
        <dbReference type="Pfam" id="PF13012"/>
    </source>
</evidence>
<keyword evidence="7" id="KW-1185">Reference proteome</keyword>
<dbReference type="Pfam" id="PF13012">
    <property type="entry name" value="MitMem_reg"/>
    <property type="match status" value="1"/>
</dbReference>
<dbReference type="CDD" id="cd08063">
    <property type="entry name" value="MPN_CSN6"/>
    <property type="match status" value="1"/>
</dbReference>
<dbReference type="PANTHER" id="PTHR10540:SF8">
    <property type="entry name" value="COP9 SIGNALOSOME COMPLEX SUBUNIT 6"/>
    <property type="match status" value="1"/>
</dbReference>
<dbReference type="AlphaFoldDB" id="A0A0D6EIC9"/>
<dbReference type="GO" id="GO:0005737">
    <property type="term" value="C:cytoplasm"/>
    <property type="evidence" value="ECO:0007669"/>
    <property type="project" value="UniProtKB-SubCell"/>
</dbReference>
<evidence type="ECO:0000256" key="1">
    <source>
        <dbReference type="ARBA" id="ARBA00010893"/>
    </source>
</evidence>
<organism evidence="6 7">
    <name type="scientific">Sporidiobolus salmonicolor</name>
    <name type="common">Yeast-like fungus</name>
    <name type="synonym">Sporobolomyces salmonicolor</name>
    <dbReference type="NCBI Taxonomy" id="5005"/>
    <lineage>
        <taxon>Eukaryota</taxon>
        <taxon>Fungi</taxon>
        <taxon>Dikarya</taxon>
        <taxon>Basidiomycota</taxon>
        <taxon>Pucciniomycotina</taxon>
        <taxon>Microbotryomycetes</taxon>
        <taxon>Sporidiobolales</taxon>
        <taxon>Sporidiobolaceae</taxon>
        <taxon>Sporobolomyces</taxon>
    </lineage>
</organism>
<evidence type="ECO:0000256" key="3">
    <source>
        <dbReference type="SAM" id="MobiDB-lite"/>
    </source>
</evidence>
<dbReference type="GO" id="GO:0008180">
    <property type="term" value="C:COP9 signalosome"/>
    <property type="evidence" value="ECO:0007669"/>
    <property type="project" value="UniProtKB-UniRule"/>
</dbReference>
<reference evidence="7" key="1">
    <citation type="submission" date="2015-02" db="EMBL/GenBank/DDBJ databases">
        <authorList>
            <person name="Gon?alves P."/>
        </authorList>
    </citation>
    <scope>NUCLEOTIDE SEQUENCE [LARGE SCALE GENOMIC DNA]</scope>
</reference>
<dbReference type="Gene3D" id="3.40.140.10">
    <property type="entry name" value="Cytidine Deaminase, domain 2"/>
    <property type="match status" value="2"/>
</dbReference>
<feature type="region of interest" description="Disordered" evidence="3">
    <location>
        <begin position="76"/>
        <end position="136"/>
    </location>
</feature>
<comment type="subcellular location">
    <subcellularLocation>
        <location evidence="2">Cytoplasm</location>
    </subcellularLocation>
    <subcellularLocation>
        <location evidence="2">Nucleus</location>
    </subcellularLocation>
</comment>
<feature type="compositionally biased region" description="Polar residues" evidence="3">
    <location>
        <begin position="95"/>
        <end position="115"/>
    </location>
</feature>
<evidence type="ECO:0000256" key="2">
    <source>
        <dbReference type="RuleBase" id="RU367006"/>
    </source>
</evidence>
<sequence>MATEEGLKVSLHPLPILNISDHYTRLSLQHNNPHVRVVGGLLGTQLGRDIEIVNSFELVVDDEGAVDHAYFVTRRDQCPSSSLPPHSAPRRELIRTTTGMQSSKCSRPLTSSAGTASERRPLPPKPPCTSRSVPSPLSLPLSFTNRSPSSQFFEYNESPLFLQLSPSRPSTSTSKDLPLAVYESVVEIVAGEPQPVFVPVAYEIETGEAERVAVDEASRVEDHAGGKDGAAGSSLIAALSTQRNALSMLSSRVSVITQYLAAVGAGKAKKDDETLRQISALVSGLKGQEMGGASAELEGELMTGGETNAELALYTSGIQRRPAHDLSIVPDQATPDRQRAPRQATPRRLLHRFRRRFRRRERVKGWKRDESAEQNGRWQRGRGLGLITLYHLILSHEGWIRMPVCCPTLYNSSEKK</sequence>
<evidence type="ECO:0000313" key="7">
    <source>
        <dbReference type="Proteomes" id="UP000243876"/>
    </source>
</evidence>
<feature type="domain" description="JAB1/MPN/MOV34 metalloenzyme" evidence="4">
    <location>
        <begin position="6"/>
        <end position="66"/>
    </location>
</feature>
<name>A0A0D6EIC9_SPOSA</name>
<comment type="similarity">
    <text evidence="1 2">Belongs to the peptidase M67A family. CSN6 subfamily.</text>
</comment>
<proteinExistence type="inferred from homology"/>
<evidence type="ECO:0000313" key="6">
    <source>
        <dbReference type="EMBL" id="CEQ39335.1"/>
    </source>
</evidence>
<protein>
    <recommendedName>
        <fullName evidence="2">COP9 signalosome complex subunit 6</fullName>
    </recommendedName>
</protein>
<dbReference type="Pfam" id="PF01398">
    <property type="entry name" value="JAB"/>
    <property type="match status" value="1"/>
</dbReference>
<keyword evidence="2" id="KW-0539">Nucleus</keyword>
<dbReference type="Proteomes" id="UP000243876">
    <property type="component" value="Unassembled WGS sequence"/>
</dbReference>
<dbReference type="GO" id="GO:0008237">
    <property type="term" value="F:metallopeptidase activity"/>
    <property type="evidence" value="ECO:0007669"/>
    <property type="project" value="InterPro"/>
</dbReference>
<comment type="function">
    <text evidence="2">Component of the COP9 signalosome complex (CSN), a complex involved in various cellular and developmental processes.</text>
</comment>
<dbReference type="InterPro" id="IPR000555">
    <property type="entry name" value="JAMM/MPN+_dom"/>
</dbReference>
<dbReference type="InterPro" id="IPR024969">
    <property type="entry name" value="EIF3F/CSN6-like_C"/>
</dbReference>
<dbReference type="InterPro" id="IPR033859">
    <property type="entry name" value="MPN_CSN6"/>
</dbReference>
<keyword evidence="2" id="KW-0963">Cytoplasm</keyword>
<dbReference type="GO" id="GO:0000338">
    <property type="term" value="P:protein deneddylation"/>
    <property type="evidence" value="ECO:0007669"/>
    <property type="project" value="InterPro"/>
</dbReference>
<dbReference type="PANTHER" id="PTHR10540">
    <property type="entry name" value="EUKARYOTIC TRANSLATION INITIATION FACTOR 3 SUBUNIT F-RELATED"/>
    <property type="match status" value="1"/>
</dbReference>
<dbReference type="EMBL" id="CENE01000002">
    <property type="protein sequence ID" value="CEQ39335.1"/>
    <property type="molecule type" value="Genomic_DNA"/>
</dbReference>
<feature type="domain" description="EIF3F/CSN6-like C-terminal" evidence="5">
    <location>
        <begin position="208"/>
        <end position="285"/>
    </location>
</feature>
<gene>
    <name evidence="6" type="primary">SPOSA6832_00862</name>
</gene>
<evidence type="ECO:0000259" key="4">
    <source>
        <dbReference type="Pfam" id="PF01398"/>
    </source>
</evidence>